<keyword evidence="2" id="KW-0067">ATP-binding</keyword>
<evidence type="ECO:0000256" key="1">
    <source>
        <dbReference type="ARBA" id="ARBA00022741"/>
    </source>
</evidence>
<dbReference type="GO" id="GO:0005524">
    <property type="term" value="F:ATP binding"/>
    <property type="evidence" value="ECO:0007669"/>
    <property type="project" value="UniProtKB-KW"/>
</dbReference>
<dbReference type="Gene3D" id="1.10.8.60">
    <property type="match status" value="1"/>
</dbReference>
<name>A0A150X7H3_ROSEK</name>
<evidence type="ECO:0000256" key="4">
    <source>
        <dbReference type="ARBA" id="ARBA00023125"/>
    </source>
</evidence>
<dbReference type="SMART" id="SM00448">
    <property type="entry name" value="REC"/>
    <property type="match status" value="1"/>
</dbReference>
<keyword evidence="5" id="KW-0804">Transcription</keyword>
<dbReference type="InterPro" id="IPR027417">
    <property type="entry name" value="P-loop_NTPase"/>
</dbReference>
<dbReference type="InterPro" id="IPR058031">
    <property type="entry name" value="AAA_lid_NorR"/>
</dbReference>
<dbReference type="EMBL" id="LQZQ01000045">
    <property type="protein sequence ID" value="KYG74685.1"/>
    <property type="molecule type" value="Genomic_DNA"/>
</dbReference>
<evidence type="ECO:0000256" key="6">
    <source>
        <dbReference type="PROSITE-ProRule" id="PRU00169"/>
    </source>
</evidence>
<keyword evidence="6" id="KW-0597">Phosphoprotein</keyword>
<dbReference type="InterPro" id="IPR002197">
    <property type="entry name" value="HTH_Fis"/>
</dbReference>
<dbReference type="GO" id="GO:0043565">
    <property type="term" value="F:sequence-specific DNA binding"/>
    <property type="evidence" value="ECO:0007669"/>
    <property type="project" value="InterPro"/>
</dbReference>
<dbReference type="InterPro" id="IPR002078">
    <property type="entry name" value="Sigma_54_int"/>
</dbReference>
<dbReference type="InterPro" id="IPR025943">
    <property type="entry name" value="Sigma_54_int_dom_ATP-bd_2"/>
</dbReference>
<keyword evidence="3" id="KW-0805">Transcription regulation</keyword>
<keyword evidence="1" id="KW-0547">Nucleotide-binding</keyword>
<evidence type="ECO:0000259" key="8">
    <source>
        <dbReference type="PROSITE" id="PS50110"/>
    </source>
</evidence>
<evidence type="ECO:0000256" key="5">
    <source>
        <dbReference type="ARBA" id="ARBA00023163"/>
    </source>
</evidence>
<dbReference type="Proteomes" id="UP000075583">
    <property type="component" value="Unassembled WGS sequence"/>
</dbReference>
<feature type="domain" description="Sigma-54 factor interaction" evidence="7">
    <location>
        <begin position="144"/>
        <end position="373"/>
    </location>
</feature>
<dbReference type="PROSITE" id="PS50110">
    <property type="entry name" value="RESPONSE_REGULATORY"/>
    <property type="match status" value="1"/>
</dbReference>
<dbReference type="Pfam" id="PF00072">
    <property type="entry name" value="Response_reg"/>
    <property type="match status" value="1"/>
</dbReference>
<dbReference type="GO" id="GO:0000160">
    <property type="term" value="P:phosphorelay signal transduction system"/>
    <property type="evidence" value="ECO:0007669"/>
    <property type="project" value="InterPro"/>
</dbReference>
<dbReference type="AlphaFoldDB" id="A0A150X7H3"/>
<sequence>MQKRILVVDDDPSFNKMLSAFLGRHGFLVNSVYTSKSAMESMGNEMPDLILTDFKLPDLDGLELIELIKAKVPEMAIILMTNYSDIRTAVKSIQLGAFEFVTKPVNPDELLITIEAALNQKEKKVAIAKPEKKRNITSSGKKYIIGQSEASKQLWEHIKLVAPTQMSVLLLGESGTGKEYAAKMIHESSKRADKTFIAVDCGALSKELAASELFGHVKGAFTGALKDKKGQFELAEGGTLFLDEVGNLPYDVQVQLLRALQERKIKRVGSETDISVDVRLISATNEKMQQAIDEQQFRLDLFHRLNEFELKLMPLRKRLGDLDEYLNFFLAQANSELEKKVNGFSSAVIQVFQQYSWPGNLRELRNIVRRAVLLCQTDQIELAQIPNTLMNENEVLEEKKHEKPIATKPESGGLLHNLKAMQELQEKETIEKVLLETKYNKSKAAELLNIDRSTLYNKIAKYSIEI</sequence>
<dbReference type="Pfam" id="PF02954">
    <property type="entry name" value="HTH_8"/>
    <property type="match status" value="1"/>
</dbReference>
<organism evidence="9 10">
    <name type="scientific">Roseivirga ehrenbergii (strain DSM 102268 / JCM 13514 / KCTC 12282 / NCIMB 14502 / KMM 6017)</name>
    <dbReference type="NCBI Taxonomy" id="279360"/>
    <lineage>
        <taxon>Bacteria</taxon>
        <taxon>Pseudomonadati</taxon>
        <taxon>Bacteroidota</taxon>
        <taxon>Cytophagia</taxon>
        <taxon>Cytophagales</taxon>
        <taxon>Roseivirgaceae</taxon>
        <taxon>Roseivirga</taxon>
    </lineage>
</organism>
<reference evidence="9" key="1">
    <citation type="submission" date="2016-01" db="EMBL/GenBank/DDBJ databases">
        <title>Genome sequencing of Roseivirga ehrenbergii KMM 6017.</title>
        <authorList>
            <person name="Selvaratnam C."/>
            <person name="Thevarajoo S."/>
            <person name="Goh K.M."/>
            <person name="Ee R."/>
            <person name="Chan K.-G."/>
            <person name="Chong C.S."/>
        </authorList>
    </citation>
    <scope>NUCLEOTIDE SEQUENCE [LARGE SCALE GENOMIC DNA]</scope>
    <source>
        <strain evidence="9">KMM 6017</strain>
    </source>
</reference>
<dbReference type="InterPro" id="IPR025944">
    <property type="entry name" value="Sigma_54_int_dom_CS"/>
</dbReference>
<dbReference type="Pfam" id="PF00158">
    <property type="entry name" value="Sigma54_activat"/>
    <property type="match status" value="1"/>
</dbReference>
<evidence type="ECO:0000313" key="9">
    <source>
        <dbReference type="EMBL" id="KYG74685.1"/>
    </source>
</evidence>
<feature type="domain" description="Response regulatory" evidence="8">
    <location>
        <begin position="4"/>
        <end position="118"/>
    </location>
</feature>
<dbReference type="PROSITE" id="PS50045">
    <property type="entry name" value="SIGMA54_INTERACT_4"/>
    <property type="match status" value="1"/>
</dbReference>
<dbReference type="PANTHER" id="PTHR32071:SF81">
    <property type="entry name" value="PROPIONATE CATABOLISM OPERON REGULATORY PROTEIN"/>
    <property type="match status" value="1"/>
</dbReference>
<gene>
    <name evidence="9" type="ORF">MB14_05630</name>
</gene>
<keyword evidence="4" id="KW-0238">DNA-binding</keyword>
<evidence type="ECO:0000313" key="10">
    <source>
        <dbReference type="Proteomes" id="UP000075583"/>
    </source>
</evidence>
<evidence type="ECO:0000256" key="2">
    <source>
        <dbReference type="ARBA" id="ARBA00022840"/>
    </source>
</evidence>
<dbReference type="PANTHER" id="PTHR32071">
    <property type="entry name" value="TRANSCRIPTIONAL REGULATORY PROTEIN"/>
    <property type="match status" value="1"/>
</dbReference>
<dbReference type="InterPro" id="IPR001789">
    <property type="entry name" value="Sig_transdc_resp-reg_receiver"/>
</dbReference>
<keyword evidence="10" id="KW-1185">Reference proteome</keyword>
<dbReference type="Pfam" id="PF25601">
    <property type="entry name" value="AAA_lid_14"/>
    <property type="match status" value="1"/>
</dbReference>
<dbReference type="InterPro" id="IPR009057">
    <property type="entry name" value="Homeodomain-like_sf"/>
</dbReference>
<dbReference type="PROSITE" id="PS00688">
    <property type="entry name" value="SIGMA54_INTERACT_3"/>
    <property type="match status" value="1"/>
</dbReference>
<evidence type="ECO:0000256" key="3">
    <source>
        <dbReference type="ARBA" id="ARBA00023015"/>
    </source>
</evidence>
<dbReference type="Gene3D" id="3.40.50.300">
    <property type="entry name" value="P-loop containing nucleotide triphosphate hydrolases"/>
    <property type="match status" value="1"/>
</dbReference>
<accession>A0A150X7H3</accession>
<dbReference type="RefSeq" id="WP_062591927.1">
    <property type="nucleotide sequence ID" value="NZ_LQZQ01000045.1"/>
</dbReference>
<dbReference type="InterPro" id="IPR011006">
    <property type="entry name" value="CheY-like_superfamily"/>
</dbReference>
<dbReference type="PRINTS" id="PR01590">
    <property type="entry name" value="HTHFIS"/>
</dbReference>
<dbReference type="Gene3D" id="1.10.10.60">
    <property type="entry name" value="Homeodomain-like"/>
    <property type="match status" value="1"/>
</dbReference>
<proteinExistence type="predicted"/>
<dbReference type="SUPFAM" id="SSF52540">
    <property type="entry name" value="P-loop containing nucleoside triphosphate hydrolases"/>
    <property type="match status" value="1"/>
</dbReference>
<feature type="modified residue" description="4-aspartylphosphate" evidence="6">
    <location>
        <position position="53"/>
    </location>
</feature>
<dbReference type="Gene3D" id="3.40.50.2300">
    <property type="match status" value="1"/>
</dbReference>
<evidence type="ECO:0000259" key="7">
    <source>
        <dbReference type="PROSITE" id="PS50045"/>
    </source>
</evidence>
<dbReference type="CDD" id="cd00009">
    <property type="entry name" value="AAA"/>
    <property type="match status" value="1"/>
</dbReference>
<dbReference type="SUPFAM" id="SSF52172">
    <property type="entry name" value="CheY-like"/>
    <property type="match status" value="1"/>
</dbReference>
<dbReference type="GO" id="GO:0006355">
    <property type="term" value="P:regulation of DNA-templated transcription"/>
    <property type="evidence" value="ECO:0007669"/>
    <property type="project" value="InterPro"/>
</dbReference>
<dbReference type="PROSITE" id="PS00676">
    <property type="entry name" value="SIGMA54_INTERACT_2"/>
    <property type="match status" value="1"/>
</dbReference>
<protein>
    <submittedName>
        <fullName evidence="9">Two-component system response regulator</fullName>
    </submittedName>
</protein>
<dbReference type="FunFam" id="3.40.50.300:FF:000006">
    <property type="entry name" value="DNA-binding transcriptional regulator NtrC"/>
    <property type="match status" value="1"/>
</dbReference>
<dbReference type="OrthoDB" id="9782110at2"/>
<dbReference type="STRING" id="279360.MB14_05630"/>
<comment type="caution">
    <text evidence="9">The sequence shown here is derived from an EMBL/GenBank/DDBJ whole genome shotgun (WGS) entry which is preliminary data.</text>
</comment>
<dbReference type="SMART" id="SM00382">
    <property type="entry name" value="AAA"/>
    <property type="match status" value="1"/>
</dbReference>
<dbReference type="SUPFAM" id="SSF46689">
    <property type="entry name" value="Homeodomain-like"/>
    <property type="match status" value="1"/>
</dbReference>
<dbReference type="InterPro" id="IPR003593">
    <property type="entry name" value="AAA+_ATPase"/>
</dbReference>